<reference evidence="4 5" key="1">
    <citation type="submission" date="2018-11" db="EMBL/GenBank/DDBJ databases">
        <title>Proposal to divide the Flavobacteriaceae and reorganize its genera based on Amino Acid Identity values calculated from whole genome sequences.</title>
        <authorList>
            <person name="Nicholson A.C."/>
            <person name="Gulvik C.A."/>
            <person name="Whitney A.M."/>
            <person name="Humrighouse B.W."/>
            <person name="Bell M."/>
            <person name="Holmes B."/>
            <person name="Steigerwalt A.G."/>
            <person name="Villarma A."/>
            <person name="Sheth M."/>
            <person name="Batra D."/>
            <person name="Pryor J."/>
            <person name="Bernardet J.-F."/>
            <person name="Hugo C."/>
            <person name="Kampfer P."/>
            <person name="Newman J."/>
            <person name="McQuiston J.R."/>
        </authorList>
    </citation>
    <scope>NUCLEOTIDE SEQUENCE [LARGE SCALE GENOMIC DNA]</scope>
    <source>
        <strain evidence="4 5">H5559</strain>
    </source>
</reference>
<protein>
    <submittedName>
        <fullName evidence="4">T9SS C-terminal target domain-containing protein</fullName>
    </submittedName>
</protein>
<evidence type="ECO:0000313" key="4">
    <source>
        <dbReference type="EMBL" id="AZB16775.1"/>
    </source>
</evidence>
<dbReference type="GO" id="GO:0008237">
    <property type="term" value="F:metallopeptidase activity"/>
    <property type="evidence" value="ECO:0007669"/>
    <property type="project" value="InterPro"/>
</dbReference>
<proteinExistence type="predicted"/>
<dbReference type="Gene3D" id="2.60.40.10">
    <property type="entry name" value="Immunoglobulins"/>
    <property type="match status" value="1"/>
</dbReference>
<gene>
    <name evidence="4" type="ORF">EG352_02795</name>
</gene>
<evidence type="ECO:0000259" key="3">
    <source>
        <dbReference type="Pfam" id="PF18962"/>
    </source>
</evidence>
<dbReference type="EMBL" id="CP033930">
    <property type="protein sequence ID" value="AZB16775.1"/>
    <property type="molecule type" value="Genomic_DNA"/>
</dbReference>
<dbReference type="Pfam" id="PF18962">
    <property type="entry name" value="Por_Secre_tail"/>
    <property type="match status" value="1"/>
</dbReference>
<feature type="signal peptide" evidence="2">
    <location>
        <begin position="1"/>
        <end position="19"/>
    </location>
</feature>
<sequence>MKKQLLMMGMLALSGMSFAQTDRLWTRGSLKTPSPVFKNVADIDNPRIYKLDIHALKNILSKASQRTAGSKKSDILISFPNSKGEMEDFQVIENSNFDPELAAKYPDIKSYTGESIDKTSSVFFSISSLGLSSMEIYSDKSAVFIEPYTQDLSSYIVYKKSDRKDNLNTFECTVLESAQKGSAISATAKNANDATLRTFRLALSCTGEYAGYFGGTKAQALAAMNNTLTRVNGIFQNEFAARMVLIPNNDAIIYTNAATDPYSPSAQMENWNFQLMNTLSSTIGNANFDIGHLFGRDGGGGNAGCIGCICSDDMSTYVYQGITYPNAYKGSGYTSPSNGIPSGDSFDIDFVAHEMGHQFGGNHTWSYTTQSGLKPVEPGSGSTIMGYAGITNFDVQKKSDPFFHALSIEQITNTIKANTCSVNTATGNSIPIADAGSDYTIPKSTPFMLTGSGADADGDPLTYIWEQMDKGSSTETGFSSAAVETKINGPLFRSWTPSTSPIRYFPRMSSVLAGQTITAGDEINVEALPSVARNLNFRFTVRDNKTGGAGNNSDDTRITVSGGAGPFIVTSQNTPVTYTGGSSQTVTWNVAGTTSNGINATNVDILWSTDSGNSWTTLVSGIPNNGMRAVTIPDVSTTSGRIMVKGSHHIFFNVNTADISVTPSDGKPITGDSGSGSSEINLYPNPVQDILTVTNITDSAYKIYDMSGRLVKEGTLQNGTVRVSDLANGIYLIHLDQFRKKFIKN</sequence>
<accession>A0AAD0YST7</accession>
<dbReference type="SUPFAM" id="SSF55486">
    <property type="entry name" value="Metalloproteases ('zincins'), catalytic domain"/>
    <property type="match status" value="1"/>
</dbReference>
<dbReference type="InterPro" id="IPR024079">
    <property type="entry name" value="MetalloPept_cat_dom_sf"/>
</dbReference>
<dbReference type="InterPro" id="IPR026444">
    <property type="entry name" value="Secre_tail"/>
</dbReference>
<dbReference type="InterPro" id="IPR013783">
    <property type="entry name" value="Ig-like_fold"/>
</dbReference>
<dbReference type="Gene3D" id="3.40.390.10">
    <property type="entry name" value="Collagenase (Catalytic Domain)"/>
    <property type="match status" value="1"/>
</dbReference>
<evidence type="ECO:0000256" key="2">
    <source>
        <dbReference type="SAM" id="SignalP"/>
    </source>
</evidence>
<keyword evidence="1 2" id="KW-0732">Signal</keyword>
<dbReference type="RefSeq" id="WP_061084501.1">
    <property type="nucleotide sequence ID" value="NZ_CP033930.1"/>
</dbReference>
<evidence type="ECO:0000256" key="1">
    <source>
        <dbReference type="ARBA" id="ARBA00022729"/>
    </source>
</evidence>
<name>A0AAD0YST7_CHRID</name>
<feature type="chain" id="PRO_5042208832" evidence="2">
    <location>
        <begin position="20"/>
        <end position="745"/>
    </location>
</feature>
<feature type="domain" description="Secretion system C-terminal sorting" evidence="3">
    <location>
        <begin position="682"/>
        <end position="741"/>
    </location>
</feature>
<organism evidence="4 5">
    <name type="scientific">Chryseobacterium indologenes</name>
    <name type="common">Flavobacterium indologenes</name>
    <dbReference type="NCBI Taxonomy" id="253"/>
    <lineage>
        <taxon>Bacteria</taxon>
        <taxon>Pseudomonadati</taxon>
        <taxon>Bacteroidota</taxon>
        <taxon>Flavobacteriia</taxon>
        <taxon>Flavobacteriales</taxon>
        <taxon>Weeksellaceae</taxon>
        <taxon>Chryseobacterium group</taxon>
        <taxon>Chryseobacterium</taxon>
    </lineage>
</organism>
<evidence type="ECO:0000313" key="5">
    <source>
        <dbReference type="Proteomes" id="UP000269015"/>
    </source>
</evidence>
<dbReference type="Pfam" id="PF13583">
    <property type="entry name" value="Reprolysin_4"/>
    <property type="match status" value="1"/>
</dbReference>
<dbReference type="AlphaFoldDB" id="A0AAD0YST7"/>
<dbReference type="NCBIfam" id="TIGR04183">
    <property type="entry name" value="Por_Secre_tail"/>
    <property type="match status" value="1"/>
</dbReference>
<dbReference type="Proteomes" id="UP000269015">
    <property type="component" value="Chromosome"/>
</dbReference>